<keyword evidence="4" id="KW-0804">Transcription</keyword>
<keyword evidence="8" id="KW-1185">Reference proteome</keyword>
<gene>
    <name evidence="7" type="ORF">GCM10022419_095780</name>
</gene>
<dbReference type="SUPFAM" id="SSF46894">
    <property type="entry name" value="C-terminal effector domain of the bipartite response regulators"/>
    <property type="match status" value="1"/>
</dbReference>
<dbReference type="SMART" id="SM01043">
    <property type="entry name" value="BTAD"/>
    <property type="match status" value="1"/>
</dbReference>
<dbReference type="PANTHER" id="PTHR35807:SF1">
    <property type="entry name" value="TRANSCRIPTIONAL REGULATOR REDD"/>
    <property type="match status" value="1"/>
</dbReference>
<comment type="caution">
    <text evidence="7">The sequence shown here is derived from an EMBL/GenBank/DDBJ whole genome shotgun (WGS) entry which is preliminary data.</text>
</comment>
<dbReference type="InterPro" id="IPR005158">
    <property type="entry name" value="BTAD"/>
</dbReference>
<organism evidence="7 8">
    <name type="scientific">Nonomuraea rosea</name>
    <dbReference type="NCBI Taxonomy" id="638574"/>
    <lineage>
        <taxon>Bacteria</taxon>
        <taxon>Bacillati</taxon>
        <taxon>Actinomycetota</taxon>
        <taxon>Actinomycetes</taxon>
        <taxon>Streptosporangiales</taxon>
        <taxon>Streptosporangiaceae</taxon>
        <taxon>Nonomuraea</taxon>
    </lineage>
</organism>
<dbReference type="InterPro" id="IPR011990">
    <property type="entry name" value="TPR-like_helical_dom_sf"/>
</dbReference>
<dbReference type="Pfam" id="PF03704">
    <property type="entry name" value="BTAD"/>
    <property type="match status" value="1"/>
</dbReference>
<dbReference type="EMBL" id="BAABDQ010000032">
    <property type="protein sequence ID" value="GAA3597384.1"/>
    <property type="molecule type" value="Genomic_DNA"/>
</dbReference>
<evidence type="ECO:0000256" key="2">
    <source>
        <dbReference type="ARBA" id="ARBA00023015"/>
    </source>
</evidence>
<keyword evidence="3 5" id="KW-0238">DNA-binding</keyword>
<evidence type="ECO:0000313" key="7">
    <source>
        <dbReference type="EMBL" id="GAA3597384.1"/>
    </source>
</evidence>
<dbReference type="Gene3D" id="1.10.10.10">
    <property type="entry name" value="Winged helix-like DNA-binding domain superfamily/Winged helix DNA-binding domain"/>
    <property type="match status" value="1"/>
</dbReference>
<dbReference type="InterPro" id="IPR001867">
    <property type="entry name" value="OmpR/PhoB-type_DNA-bd"/>
</dbReference>
<evidence type="ECO:0000256" key="5">
    <source>
        <dbReference type="PROSITE-ProRule" id="PRU01091"/>
    </source>
</evidence>
<protein>
    <recommendedName>
        <fullName evidence="6">OmpR/PhoB-type domain-containing protein</fullName>
    </recommendedName>
</protein>
<dbReference type="SUPFAM" id="SSF48452">
    <property type="entry name" value="TPR-like"/>
    <property type="match status" value="1"/>
</dbReference>
<evidence type="ECO:0000259" key="6">
    <source>
        <dbReference type="PROSITE" id="PS51755"/>
    </source>
</evidence>
<evidence type="ECO:0000256" key="4">
    <source>
        <dbReference type="ARBA" id="ARBA00023163"/>
    </source>
</evidence>
<dbReference type="PROSITE" id="PS51755">
    <property type="entry name" value="OMPR_PHOB"/>
    <property type="match status" value="1"/>
</dbReference>
<accession>A0ABP6Z6M2</accession>
<dbReference type="Gene3D" id="1.25.40.10">
    <property type="entry name" value="Tetratricopeptide repeat domain"/>
    <property type="match status" value="1"/>
</dbReference>
<dbReference type="InterPro" id="IPR051677">
    <property type="entry name" value="AfsR-DnrI-RedD_regulator"/>
</dbReference>
<feature type="domain" description="OmpR/PhoB-type" evidence="6">
    <location>
        <begin position="1"/>
        <end position="98"/>
    </location>
</feature>
<dbReference type="SMART" id="SM00862">
    <property type="entry name" value="Trans_reg_C"/>
    <property type="match status" value="1"/>
</dbReference>
<sequence>MNSPTFGVLGPLAAQGDSRSVVVRAAKQRALLAVMLIRAGQEVSTDRLVEELWEGAAPATARNTLHSLILRLRRTLSVVSGDGKRLLEGRVAGYALQVAAEQIDSSRFEALAARARDAEAGGNLEQASLLLSEALTLWRGPAFASVPPTPMIRAEAIRLDELRLASLESRIEIDLRLGRHTGLVGELRTLVEQHPLRERLWEQLMQALYVTGRQVDAVATYRRARAMFVREFGLEPGPGLQRVHQKILTGRYVLDPPR</sequence>
<dbReference type="CDD" id="cd15831">
    <property type="entry name" value="BTAD"/>
    <property type="match status" value="1"/>
</dbReference>
<dbReference type="Pfam" id="PF00486">
    <property type="entry name" value="Trans_reg_C"/>
    <property type="match status" value="1"/>
</dbReference>
<reference evidence="8" key="1">
    <citation type="journal article" date="2019" name="Int. J. Syst. Evol. Microbiol.">
        <title>The Global Catalogue of Microorganisms (GCM) 10K type strain sequencing project: providing services to taxonomists for standard genome sequencing and annotation.</title>
        <authorList>
            <consortium name="The Broad Institute Genomics Platform"/>
            <consortium name="The Broad Institute Genome Sequencing Center for Infectious Disease"/>
            <person name="Wu L."/>
            <person name="Ma J."/>
        </authorList>
    </citation>
    <scope>NUCLEOTIDE SEQUENCE [LARGE SCALE GENOMIC DNA]</scope>
    <source>
        <strain evidence="8">JCM 17326</strain>
    </source>
</reference>
<dbReference type="InterPro" id="IPR036388">
    <property type="entry name" value="WH-like_DNA-bd_sf"/>
</dbReference>
<proteinExistence type="inferred from homology"/>
<dbReference type="Proteomes" id="UP001500630">
    <property type="component" value="Unassembled WGS sequence"/>
</dbReference>
<keyword evidence="2" id="KW-0805">Transcription regulation</keyword>
<dbReference type="InterPro" id="IPR016032">
    <property type="entry name" value="Sig_transdc_resp-reg_C-effctor"/>
</dbReference>
<evidence type="ECO:0000313" key="8">
    <source>
        <dbReference type="Proteomes" id="UP001500630"/>
    </source>
</evidence>
<name>A0ABP6Z6M2_9ACTN</name>
<evidence type="ECO:0000256" key="1">
    <source>
        <dbReference type="ARBA" id="ARBA00005820"/>
    </source>
</evidence>
<evidence type="ECO:0000256" key="3">
    <source>
        <dbReference type="ARBA" id="ARBA00023125"/>
    </source>
</evidence>
<comment type="similarity">
    <text evidence="1">Belongs to the AfsR/DnrI/RedD regulatory family.</text>
</comment>
<dbReference type="PANTHER" id="PTHR35807">
    <property type="entry name" value="TRANSCRIPTIONAL REGULATOR REDD-RELATED"/>
    <property type="match status" value="1"/>
</dbReference>
<dbReference type="RefSeq" id="WP_345572665.1">
    <property type="nucleotide sequence ID" value="NZ_BAABDQ010000032.1"/>
</dbReference>
<feature type="DNA-binding region" description="OmpR/PhoB-type" evidence="5">
    <location>
        <begin position="1"/>
        <end position="98"/>
    </location>
</feature>